<feature type="binding site" evidence="5">
    <location>
        <begin position="89"/>
        <end position="90"/>
    </location>
    <ligand>
        <name>substrate</name>
    </ligand>
</feature>
<dbReference type="InterPro" id="IPR036152">
    <property type="entry name" value="Asp/glu_Ase-like_sf"/>
</dbReference>
<feature type="active site" evidence="6">
    <location>
        <position position="12"/>
    </location>
</feature>
<feature type="binding site" evidence="5">
    <location>
        <position position="58"/>
    </location>
    <ligand>
        <name>substrate</name>
    </ligand>
</feature>
<dbReference type="InterPro" id="IPR006034">
    <property type="entry name" value="Asparaginase/glutaminase-like"/>
</dbReference>
<dbReference type="InterPro" id="IPR037152">
    <property type="entry name" value="L-asparaginase_N_sf"/>
</dbReference>
<evidence type="ECO:0000313" key="10">
    <source>
        <dbReference type="EMBL" id="KFI80360.1"/>
    </source>
</evidence>
<dbReference type="Pfam" id="PF00710">
    <property type="entry name" value="Asparaginase"/>
    <property type="match status" value="1"/>
</dbReference>
<feature type="active site" description="O-isoaspartyl threonine intermediate" evidence="4">
    <location>
        <position position="12"/>
    </location>
</feature>
<keyword evidence="10" id="KW-0378">Hydrolase</keyword>
<dbReference type="PANTHER" id="PTHR11707">
    <property type="entry name" value="L-ASPARAGINASE"/>
    <property type="match status" value="1"/>
</dbReference>
<dbReference type="PANTHER" id="PTHR11707:SF28">
    <property type="entry name" value="60 KDA LYSOPHOSPHOLIPASE"/>
    <property type="match status" value="1"/>
</dbReference>
<dbReference type="EC" id="3.5.1.1" evidence="2"/>
<evidence type="ECO:0000256" key="2">
    <source>
        <dbReference type="ARBA" id="ARBA00012920"/>
    </source>
</evidence>
<comment type="similarity">
    <text evidence="1">Belongs to the asparaginase 1 family.</text>
</comment>
<dbReference type="GO" id="GO:0005829">
    <property type="term" value="C:cytosol"/>
    <property type="evidence" value="ECO:0007669"/>
    <property type="project" value="TreeGrafter"/>
</dbReference>
<dbReference type="Gene3D" id="3.40.50.40">
    <property type="match status" value="1"/>
</dbReference>
<dbReference type="GO" id="GO:0004067">
    <property type="term" value="F:asparaginase activity"/>
    <property type="evidence" value="ECO:0007669"/>
    <property type="project" value="UniProtKB-UniRule"/>
</dbReference>
<dbReference type="Gene3D" id="3.40.50.1170">
    <property type="entry name" value="L-asparaginase, N-terminal domain"/>
    <property type="match status" value="1"/>
</dbReference>
<evidence type="ECO:0000313" key="11">
    <source>
        <dbReference type="Proteomes" id="UP000029082"/>
    </source>
</evidence>
<dbReference type="PROSITE" id="PS00917">
    <property type="entry name" value="ASN_GLN_ASE_2"/>
    <property type="match status" value="1"/>
</dbReference>
<dbReference type="PROSITE" id="PS51732">
    <property type="entry name" value="ASN_GLN_ASE_3"/>
    <property type="match status" value="1"/>
</dbReference>
<gene>
    <name evidence="10" type="ORF">BMON_0233</name>
</gene>
<evidence type="ECO:0000256" key="1">
    <source>
        <dbReference type="ARBA" id="ARBA00010518"/>
    </source>
</evidence>
<dbReference type="PRINTS" id="PR00139">
    <property type="entry name" value="ASNGLNASE"/>
</dbReference>
<evidence type="ECO:0000256" key="4">
    <source>
        <dbReference type="PIRSR" id="PIRSR001220-1"/>
    </source>
</evidence>
<dbReference type="InterPro" id="IPR041725">
    <property type="entry name" value="L-asparaginase_I"/>
</dbReference>
<evidence type="ECO:0000259" key="8">
    <source>
        <dbReference type="Pfam" id="PF00710"/>
    </source>
</evidence>
<comment type="catalytic activity">
    <reaction evidence="3">
        <text>L-asparagine + H2O = L-aspartate + NH4(+)</text>
        <dbReference type="Rhea" id="RHEA:21016"/>
        <dbReference type="ChEBI" id="CHEBI:15377"/>
        <dbReference type="ChEBI" id="CHEBI:28938"/>
        <dbReference type="ChEBI" id="CHEBI:29991"/>
        <dbReference type="ChEBI" id="CHEBI:58048"/>
        <dbReference type="EC" id="3.5.1.1"/>
    </reaction>
</comment>
<sequence length="336" mass="36049">MIRIHVTYTGGTIGMVESPDGLVPGADLHGWLFRLLEQGSDLDPSKVSMSTLDPLIDSANADPTSWQAIIDDLWRFHDSADAFVVLHGTDTMAYTTSALTYALTGFGKPVVFTGSQHPLGRIESDATANVTGAFNAALSGQAEGVELFFGHHLFAGNRITKTSSWAFEGFESPVTGPVAQSGTPWHWNHFDRSGKGWLDPRPYGRHDVAVLNMVPGIDARRLEAMVTPRPEAVLIRAYGVGNIPDSEPGLTDVIQRVAGEGIPVVVCSQCQQAEVMLGRYQAGAGLAASGACSAFDMTFEAVYAKLVFLLSQGLGPERTTRWMGVSVAGEMNDLHE</sequence>
<reference evidence="10 11" key="1">
    <citation type="submission" date="2014-03" db="EMBL/GenBank/DDBJ databases">
        <title>Genomics of Bifidobacteria.</title>
        <authorList>
            <person name="Ventura M."/>
            <person name="Milani C."/>
            <person name="Lugli G.A."/>
        </authorList>
    </citation>
    <scope>NUCLEOTIDE SEQUENCE [LARGE SCALE GENOMIC DNA]</scope>
    <source>
        <strain evidence="10 11">DSM 21395</strain>
    </source>
</reference>
<protein>
    <recommendedName>
        <fullName evidence="2">asparaginase</fullName>
        <ecNumber evidence="2">3.5.1.1</ecNumber>
    </recommendedName>
</protein>
<dbReference type="GO" id="GO:0006520">
    <property type="term" value="P:amino acid metabolic process"/>
    <property type="evidence" value="ECO:0007669"/>
    <property type="project" value="InterPro"/>
</dbReference>
<evidence type="ECO:0000256" key="5">
    <source>
        <dbReference type="PIRSR" id="PIRSR001220-2"/>
    </source>
</evidence>
<dbReference type="InterPro" id="IPR027473">
    <property type="entry name" value="L-asparaginase_C"/>
</dbReference>
<feature type="domain" description="L-asparaginase N-terminal" evidence="8">
    <location>
        <begin position="3"/>
        <end position="185"/>
    </location>
</feature>
<dbReference type="PIRSF" id="PIRSF001220">
    <property type="entry name" value="L-ASNase_gatD"/>
    <property type="match status" value="1"/>
</dbReference>
<name>A0A087CAR0_9BIFI</name>
<evidence type="ECO:0000259" key="9">
    <source>
        <dbReference type="Pfam" id="PF17763"/>
    </source>
</evidence>
<dbReference type="SFLD" id="SFLDS00057">
    <property type="entry name" value="Glutaminase/Asparaginase"/>
    <property type="match status" value="1"/>
</dbReference>
<feature type="domain" description="Asparaginase/glutaminase C-terminal" evidence="9">
    <location>
        <begin position="207"/>
        <end position="323"/>
    </location>
</feature>
<dbReference type="AlphaFoldDB" id="A0A087CAR0"/>
<dbReference type="InterPro" id="IPR020827">
    <property type="entry name" value="Asparaginase/glutaminase_AS1"/>
</dbReference>
<dbReference type="STRING" id="1437603.GCA_000771525_00049"/>
<dbReference type="InterPro" id="IPR027475">
    <property type="entry name" value="Asparaginase/glutaminase_AS2"/>
</dbReference>
<dbReference type="SMART" id="SM00870">
    <property type="entry name" value="Asparaginase"/>
    <property type="match status" value="1"/>
</dbReference>
<dbReference type="InterPro" id="IPR027474">
    <property type="entry name" value="L-asparaginase_N"/>
</dbReference>
<proteinExistence type="inferred from homology"/>
<evidence type="ECO:0000256" key="3">
    <source>
        <dbReference type="ARBA" id="ARBA00049366"/>
    </source>
</evidence>
<dbReference type="Pfam" id="PF17763">
    <property type="entry name" value="Asparaginase_C"/>
    <property type="match status" value="1"/>
</dbReference>
<dbReference type="eggNOG" id="COG0252">
    <property type="taxonomic scope" value="Bacteria"/>
</dbReference>
<dbReference type="PROSITE" id="PS00144">
    <property type="entry name" value="ASN_GLN_ASE_1"/>
    <property type="match status" value="1"/>
</dbReference>
<dbReference type="SUPFAM" id="SSF53774">
    <property type="entry name" value="Glutaminase/Asparaginase"/>
    <property type="match status" value="1"/>
</dbReference>
<keyword evidence="11" id="KW-1185">Reference proteome</keyword>
<dbReference type="Proteomes" id="UP000029082">
    <property type="component" value="Unassembled WGS sequence"/>
</dbReference>
<feature type="active site" evidence="7">
    <location>
        <position position="89"/>
    </location>
</feature>
<evidence type="ECO:0000256" key="7">
    <source>
        <dbReference type="PROSITE-ProRule" id="PRU10100"/>
    </source>
</evidence>
<evidence type="ECO:0000256" key="6">
    <source>
        <dbReference type="PROSITE-ProRule" id="PRU10099"/>
    </source>
</evidence>
<organism evidence="10 11">
    <name type="scientific">Bifidobacterium mongoliense DSM 21395</name>
    <dbReference type="NCBI Taxonomy" id="1437603"/>
    <lineage>
        <taxon>Bacteria</taxon>
        <taxon>Bacillati</taxon>
        <taxon>Actinomycetota</taxon>
        <taxon>Actinomycetes</taxon>
        <taxon>Bifidobacteriales</taxon>
        <taxon>Bifidobacteriaceae</taxon>
        <taxon>Bifidobacterium</taxon>
    </lineage>
</organism>
<dbReference type="PIRSF" id="PIRSF500176">
    <property type="entry name" value="L_ASNase"/>
    <property type="match status" value="1"/>
</dbReference>
<dbReference type="CDD" id="cd08963">
    <property type="entry name" value="L-asparaginase_I"/>
    <property type="match status" value="1"/>
</dbReference>
<dbReference type="EMBL" id="JGZE01000001">
    <property type="protein sequence ID" value="KFI80360.1"/>
    <property type="molecule type" value="Genomic_DNA"/>
</dbReference>
<accession>A0A087CAR0</accession>
<dbReference type="InterPro" id="IPR040919">
    <property type="entry name" value="Asparaginase_C"/>
</dbReference>
<comment type="caution">
    <text evidence="10">The sequence shown here is derived from an EMBL/GenBank/DDBJ whole genome shotgun (WGS) entry which is preliminary data.</text>
</comment>